<dbReference type="InterPro" id="IPR038653">
    <property type="entry name" value="Put_CMD_sf"/>
</dbReference>
<dbReference type="Gene3D" id="2.60.120.890">
    <property type="entry name" value="BT2081, beta-jelly-roll domain"/>
    <property type="match status" value="1"/>
</dbReference>
<dbReference type="InterPro" id="IPR027840">
    <property type="entry name" value="DUF4493"/>
</dbReference>
<dbReference type="EMBL" id="QRUB01000012">
    <property type="protein sequence ID" value="RGR27107.1"/>
    <property type="molecule type" value="Genomic_DNA"/>
</dbReference>
<name>A0A3E4USU8_BACSE</name>
<evidence type="ECO:0000313" key="4">
    <source>
        <dbReference type="Proteomes" id="UP000261223"/>
    </source>
</evidence>
<dbReference type="Proteomes" id="UP000261223">
    <property type="component" value="Unassembled WGS sequence"/>
</dbReference>
<keyword evidence="1" id="KW-0732">Signal</keyword>
<dbReference type="PROSITE" id="PS51257">
    <property type="entry name" value="PROKAR_LIPOPROTEIN"/>
    <property type="match status" value="1"/>
</dbReference>
<evidence type="ECO:0000313" key="3">
    <source>
        <dbReference type="EMBL" id="RGR27107.1"/>
    </source>
</evidence>
<feature type="chain" id="PRO_5036337922" evidence="1">
    <location>
        <begin position="23"/>
        <end position="571"/>
    </location>
</feature>
<gene>
    <name evidence="3" type="ORF">DWY58_12250</name>
    <name evidence="2" type="ORF">DXC34_03415</name>
</gene>
<protein>
    <submittedName>
        <fullName evidence="2">DUF4493 domain-containing protein</fullName>
    </submittedName>
</protein>
<comment type="caution">
    <text evidence="2">The sequence shown here is derived from an EMBL/GenBank/DDBJ whole genome shotgun (WGS) entry which is preliminary data.</text>
</comment>
<feature type="signal peptide" evidence="1">
    <location>
        <begin position="1"/>
        <end position="22"/>
    </location>
</feature>
<dbReference type="Pfam" id="PF14900">
    <property type="entry name" value="DUF4493"/>
    <property type="match status" value="1"/>
</dbReference>
<evidence type="ECO:0000256" key="1">
    <source>
        <dbReference type="SAM" id="SignalP"/>
    </source>
</evidence>
<accession>A0A3E4USU8</accession>
<dbReference type="Proteomes" id="UP000284161">
    <property type="component" value="Unassembled WGS sequence"/>
</dbReference>
<sequence length="571" mass="63892">MRNAMRYIFILCLFLGFASCQEDVLQPSYKGKGRLVLKDVDISAETSAETVTRATSTFTAPTASELTYKVTDTQTGEVVYNQPGEFTSLVLDEGSYRLEAYYGTEYMGTVPYLYAATEEFRITTATETAKSLSVKLSCAIVHPAIADNLLEHYDTYKIEISDGTSIQEIPNNADFFVPAGKDYTLTLSGTNTLNEAKSNSWELKDVLVANRYTLNCNPDLPSFTLPEQMEGDVWSTFIYITPMTAANMSSKPEMTEKVLANIVYEASADGINWIQAINDNGKTVIKGLVANNQYTIRSRFGSIICTNSQQVTMESAEQLENGNFESVWNKKEINGGNGSWSRPLYCYYLTGWNTRNERTTKGGESATGWGTGVGYGVWWRWCSGTVPTADSSKDANAVEISTLAFYNKKVSGTWSRDEVYTYTRDNGTAYAGYLFTGTFDKNTDTYTLGIQHESRPTSISFDYKYFPVINDKCLAYAKVYNTDKKEIASTIEFNSSGQEEYTTQTLKFEYNKEHMQSKAKYITVFFQSGYDTTISNMHRENGGYGSSPFGEDRVVGSVLKIDNVVLNYDYE</sequence>
<organism evidence="2 4">
    <name type="scientific">Bacteroides stercoris</name>
    <dbReference type="NCBI Taxonomy" id="46506"/>
    <lineage>
        <taxon>Bacteria</taxon>
        <taxon>Pseudomonadati</taxon>
        <taxon>Bacteroidota</taxon>
        <taxon>Bacteroidia</taxon>
        <taxon>Bacteroidales</taxon>
        <taxon>Bacteroidaceae</taxon>
        <taxon>Bacteroides</taxon>
    </lineage>
</organism>
<dbReference type="EMBL" id="QSSV01000003">
    <property type="protein sequence ID" value="RGM15673.1"/>
    <property type="molecule type" value="Genomic_DNA"/>
</dbReference>
<proteinExistence type="predicted"/>
<dbReference type="RefSeq" id="WP_117741166.1">
    <property type="nucleotide sequence ID" value="NZ_QRUB01000012.1"/>
</dbReference>
<evidence type="ECO:0000313" key="5">
    <source>
        <dbReference type="Proteomes" id="UP000284161"/>
    </source>
</evidence>
<reference evidence="4 5" key="1">
    <citation type="submission" date="2018-08" db="EMBL/GenBank/DDBJ databases">
        <title>A genome reference for cultivated species of the human gut microbiota.</title>
        <authorList>
            <person name="Zou Y."/>
            <person name="Xue W."/>
            <person name="Luo G."/>
        </authorList>
    </citation>
    <scope>NUCLEOTIDE SEQUENCE [LARGE SCALE GENOMIC DNA]</scope>
    <source>
        <strain evidence="3 5">AF25-6</strain>
        <strain evidence="2 4">TF03-6</strain>
    </source>
</reference>
<evidence type="ECO:0000313" key="2">
    <source>
        <dbReference type="EMBL" id="RGM15673.1"/>
    </source>
</evidence>
<dbReference type="AlphaFoldDB" id="A0A3E4USU8"/>